<sequence length="152" mass="17126">MNTYHFTIVVRDADSDLATLEDQFFEAGCDDALLCSYNGTVYLEFDREAENAEQAIQSAIDNISSLGFSDLVVEEQGYSTLSEMAERAGMSRQALSLYAQNKRGNGNFPRPMYGLASKSAMYFWPEVATWLFQQNKLDKSHYDVAKATIHLH</sequence>
<dbReference type="EMBL" id="CP033133">
    <property type="protein sequence ID" value="AYO55040.1"/>
    <property type="molecule type" value="Genomic_DNA"/>
</dbReference>
<evidence type="ECO:0000313" key="1">
    <source>
        <dbReference type="EMBL" id="AYO55040.1"/>
    </source>
</evidence>
<dbReference type="Proteomes" id="UP000279962">
    <property type="component" value="Chromosome"/>
</dbReference>
<reference evidence="1 2" key="1">
    <citation type="submission" date="2018-10" db="EMBL/GenBank/DDBJ databases">
        <title>The complete genome of Acinetobacter wuhouensis strain WCHAW010062.</title>
        <authorList>
            <person name="Hu Y."/>
            <person name="Long H."/>
            <person name="Feng Y."/>
            <person name="Zong Z."/>
        </authorList>
    </citation>
    <scope>NUCLEOTIDE SEQUENCE [LARGE SCALE GENOMIC DNA]</scope>
    <source>
        <strain evidence="1 2">WCHAW010062</strain>
    </source>
</reference>
<name>A0A385C5J2_9GAMM</name>
<dbReference type="OrthoDB" id="1525365at2"/>
<organism evidence="1 2">
    <name type="scientific">Acinetobacter wuhouensis</name>
    <dbReference type="NCBI Taxonomy" id="1879050"/>
    <lineage>
        <taxon>Bacteria</taxon>
        <taxon>Pseudomonadati</taxon>
        <taxon>Pseudomonadota</taxon>
        <taxon>Gammaproteobacteria</taxon>
        <taxon>Moraxellales</taxon>
        <taxon>Moraxellaceae</taxon>
        <taxon>Acinetobacter</taxon>
    </lineage>
</organism>
<protein>
    <submittedName>
        <fullName evidence="1">Transcriptional regulator</fullName>
    </submittedName>
</protein>
<accession>A0A385C5J2</accession>
<dbReference type="KEGG" id="awu:BEN71_13120"/>
<proteinExistence type="predicted"/>
<dbReference type="STRING" id="1879050.GCA_001696605_03271"/>
<evidence type="ECO:0000313" key="2">
    <source>
        <dbReference type="Proteomes" id="UP000279962"/>
    </source>
</evidence>
<dbReference type="AlphaFoldDB" id="A0A385C5J2"/>
<gene>
    <name evidence="1" type="ORF">CDG68_15865</name>
</gene>
<dbReference type="RefSeq" id="WP_068975410.1">
    <property type="nucleotide sequence ID" value="NZ_CP031716.1"/>
</dbReference>